<accession>A0A9P0F723</accession>
<reference evidence="3" key="1">
    <citation type="submission" date="2021-12" db="EMBL/GenBank/DDBJ databases">
        <authorList>
            <person name="King R."/>
        </authorList>
    </citation>
    <scope>NUCLEOTIDE SEQUENCE</scope>
</reference>
<proteinExistence type="predicted"/>
<protein>
    <submittedName>
        <fullName evidence="3">Uncharacterized protein</fullName>
    </submittedName>
</protein>
<evidence type="ECO:0000313" key="4">
    <source>
        <dbReference type="Proteomes" id="UP001152759"/>
    </source>
</evidence>
<name>A0A9P0F723_BEMTA</name>
<sequence length="222" mass="23228">MSLDTATSRFKMVSFSLLQVFALIIAVCAGADDFDSSQQPSISAKSSINLAKSGAPQGSWQAGAYNGNYYAPPRPPNYPHMPYNSLNNLYTYTSYLQQYIAQLQAIIQRQIEAQRQSVANYVSSSVAPLTGGVQGAMAGGFVGPNGGGHGEASLLPYPTNAQGGPIPSGPGPQHPGAPNYHAVFSSASSSSSDVNGEHKQEHSATFGVNNNGQVTTYTAHSP</sequence>
<feature type="chain" id="PRO_5040335321" evidence="2">
    <location>
        <begin position="31"/>
        <end position="222"/>
    </location>
</feature>
<keyword evidence="4" id="KW-1185">Reference proteome</keyword>
<evidence type="ECO:0000256" key="2">
    <source>
        <dbReference type="SAM" id="SignalP"/>
    </source>
</evidence>
<evidence type="ECO:0000313" key="3">
    <source>
        <dbReference type="EMBL" id="CAH0390643.1"/>
    </source>
</evidence>
<gene>
    <name evidence="3" type="ORF">BEMITA_LOCUS9346</name>
</gene>
<evidence type="ECO:0000256" key="1">
    <source>
        <dbReference type="SAM" id="MobiDB-lite"/>
    </source>
</evidence>
<keyword evidence="2" id="KW-0732">Signal</keyword>
<feature type="compositionally biased region" description="Polar residues" evidence="1">
    <location>
        <begin position="206"/>
        <end position="222"/>
    </location>
</feature>
<dbReference type="EMBL" id="OU963866">
    <property type="protein sequence ID" value="CAH0390643.1"/>
    <property type="molecule type" value="Genomic_DNA"/>
</dbReference>
<dbReference type="Proteomes" id="UP001152759">
    <property type="component" value="Chromosome 5"/>
</dbReference>
<feature type="signal peptide" evidence="2">
    <location>
        <begin position="1"/>
        <end position="30"/>
    </location>
</feature>
<feature type="region of interest" description="Disordered" evidence="1">
    <location>
        <begin position="161"/>
        <end position="222"/>
    </location>
</feature>
<organism evidence="3 4">
    <name type="scientific">Bemisia tabaci</name>
    <name type="common">Sweetpotato whitefly</name>
    <name type="synonym">Aleurodes tabaci</name>
    <dbReference type="NCBI Taxonomy" id="7038"/>
    <lineage>
        <taxon>Eukaryota</taxon>
        <taxon>Metazoa</taxon>
        <taxon>Ecdysozoa</taxon>
        <taxon>Arthropoda</taxon>
        <taxon>Hexapoda</taxon>
        <taxon>Insecta</taxon>
        <taxon>Pterygota</taxon>
        <taxon>Neoptera</taxon>
        <taxon>Paraneoptera</taxon>
        <taxon>Hemiptera</taxon>
        <taxon>Sternorrhyncha</taxon>
        <taxon>Aleyrodoidea</taxon>
        <taxon>Aleyrodidae</taxon>
        <taxon>Aleyrodinae</taxon>
        <taxon>Bemisia</taxon>
    </lineage>
</organism>
<dbReference type="AlphaFoldDB" id="A0A9P0F723"/>
<dbReference type="KEGG" id="btab:109040863"/>